<evidence type="ECO:0000256" key="1">
    <source>
        <dbReference type="SAM" id="MobiDB-lite"/>
    </source>
</evidence>
<name>A0AB34LDH8_PARDI</name>
<gene>
    <name evidence="4" type="ORF">M091_1208</name>
</gene>
<sequence>MKKKKWYVAMATALLLAAGCSDDLDNGKNNTGAEEDGEKVYMTVNVSTVSQGTLTKADPTPSNPNQGGAGWGEDGNGSLGELSGSKEGMVYDVNIFLVPTDEESLGDGNQLELLNTDNGSSIQIAGQGYYSNLEGIDASLGGTEPGHGDGKVTMKVTMKNPLTQDKSNYQVFAVINAGGRLTGISTLADLRDRVAANDRALWTPASNMADYHHFVMSTHKMISGAIPSNGSSIVELSAANMDETNPAQTTVFVERLAARIDLAYSSNLDLTNIPGTSPVKNKGTFTLKRYKVVNQWKGESYLFKQVSPTVQYNYGANAVLPADGTNDPARYLGDEKWIWKNNDTTGAGLFNYVLDPKIREKKLPEGESSSWDQFKDSYVNYFNPSNSTDLNNLDKMVSMPTSGLSYTQEVSGDSRTYYPVVYTKENTLDLNSQVHGYTTGVIFESEFTPSNDFKVSSYENGEIKSVNLPNGDKTFLSAAHYNSNGSVSRLVYKDVKSVAARAFNLENDKKNLLKGFMDGWDDITADVNAVKKAVQGMSSQNGLESAFKEYLDGILTGTTTLDETIKQKLTYAAFRDQTSHLPSNFTPVSQFSSEQIGNLYQYYNVSLYKSGRSYHKFWIRHDDNGNDGLMGVMEFCIVRNNVYQLYVKGIRGLGDPLPYTPGKDDPGTPDESDDVTIDVTIYVKDWVKRTNKDIIL</sequence>
<dbReference type="Proteomes" id="UP000027850">
    <property type="component" value="Unassembled WGS sequence"/>
</dbReference>
<proteinExistence type="predicted"/>
<evidence type="ECO:0000259" key="3">
    <source>
        <dbReference type="Pfam" id="PF15495"/>
    </source>
</evidence>
<reference evidence="4 5" key="1">
    <citation type="submission" date="2014-04" db="EMBL/GenBank/DDBJ databases">
        <authorList>
            <person name="Sears C."/>
            <person name="Carroll K."/>
            <person name="Sack B.R."/>
            <person name="Qadri F."/>
            <person name="Myers L.L."/>
            <person name="Chung G.-T."/>
            <person name="Escheverria P."/>
            <person name="Fraser C.M."/>
            <person name="Sadzewicz L."/>
            <person name="Shefchek K.A."/>
            <person name="Tallon L."/>
            <person name="Das S.P."/>
            <person name="Daugherty S."/>
            <person name="Mongodin E.F."/>
        </authorList>
    </citation>
    <scope>NUCLEOTIDE SEQUENCE [LARGE SCALE GENOMIC DNA]</scope>
    <source>
        <strain evidence="4 5">3776 D15 i</strain>
    </source>
</reference>
<dbReference type="AlphaFoldDB" id="A0AB34LDH8"/>
<accession>A0AB34LDH8</accession>
<feature type="domain" description="Minor fimbrium subunit Mfa1 C-terminal" evidence="3">
    <location>
        <begin position="607"/>
        <end position="691"/>
    </location>
</feature>
<dbReference type="Pfam" id="PF15495">
    <property type="entry name" value="Fimbrillin_C"/>
    <property type="match status" value="1"/>
</dbReference>
<evidence type="ECO:0000313" key="5">
    <source>
        <dbReference type="Proteomes" id="UP000027850"/>
    </source>
</evidence>
<comment type="caution">
    <text evidence="4">The sequence shown here is derived from an EMBL/GenBank/DDBJ whole genome shotgun (WGS) entry which is preliminary data.</text>
</comment>
<feature type="region of interest" description="Disordered" evidence="1">
    <location>
        <begin position="52"/>
        <end position="83"/>
    </location>
</feature>
<dbReference type="NCBIfam" id="NF038041">
    <property type="entry name" value="fim_Mfa1_fam"/>
    <property type="match status" value="1"/>
</dbReference>
<dbReference type="InterPro" id="IPR047786">
    <property type="entry name" value="Mfa1_fim"/>
</dbReference>
<protein>
    <recommendedName>
        <fullName evidence="3">Minor fimbrium subunit Mfa1 C-terminal domain-containing protein</fullName>
    </recommendedName>
</protein>
<dbReference type="InterPro" id="IPR029140">
    <property type="entry name" value="Mfa1_C"/>
</dbReference>
<dbReference type="Gene3D" id="2.60.40.3690">
    <property type="match status" value="2"/>
</dbReference>
<dbReference type="GO" id="GO:0009418">
    <property type="term" value="C:pilus shaft"/>
    <property type="evidence" value="ECO:0007669"/>
    <property type="project" value="InterPro"/>
</dbReference>
<evidence type="ECO:0000256" key="2">
    <source>
        <dbReference type="SAM" id="SignalP"/>
    </source>
</evidence>
<keyword evidence="2" id="KW-0732">Signal</keyword>
<dbReference type="RefSeq" id="WP_036611173.1">
    <property type="nucleotide sequence ID" value="NZ_JNHK01000090.1"/>
</dbReference>
<evidence type="ECO:0000313" key="4">
    <source>
        <dbReference type="EMBL" id="KDS36575.1"/>
    </source>
</evidence>
<feature type="compositionally biased region" description="Gly residues" evidence="1">
    <location>
        <begin position="67"/>
        <end position="78"/>
    </location>
</feature>
<organism evidence="4 5">
    <name type="scientific">Parabacteroides distasonis str. 3776 D15 i</name>
    <dbReference type="NCBI Taxonomy" id="1339342"/>
    <lineage>
        <taxon>Bacteria</taxon>
        <taxon>Pseudomonadati</taxon>
        <taxon>Bacteroidota</taxon>
        <taxon>Bacteroidia</taxon>
        <taxon>Bacteroidales</taxon>
        <taxon>Tannerellaceae</taxon>
        <taxon>Parabacteroides</taxon>
    </lineage>
</organism>
<dbReference type="PROSITE" id="PS51257">
    <property type="entry name" value="PROKAR_LIPOPROTEIN"/>
    <property type="match status" value="1"/>
</dbReference>
<feature type="chain" id="PRO_5044250934" description="Minor fimbrium subunit Mfa1 C-terminal domain-containing protein" evidence="2">
    <location>
        <begin position="24"/>
        <end position="696"/>
    </location>
</feature>
<feature type="signal peptide" evidence="2">
    <location>
        <begin position="1"/>
        <end position="23"/>
    </location>
</feature>
<dbReference type="EMBL" id="JNHK01000090">
    <property type="protein sequence ID" value="KDS36575.1"/>
    <property type="molecule type" value="Genomic_DNA"/>
</dbReference>